<gene>
    <name evidence="1" type="ORF">A4H96_07800</name>
</gene>
<comment type="caution">
    <text evidence="1">The sequence shown here is derived from an EMBL/GenBank/DDBJ whole genome shotgun (WGS) entry which is preliminary data.</text>
</comment>
<dbReference type="Pfam" id="PF11393">
    <property type="entry name" value="T4BSS_DotI_IcmL"/>
    <property type="match status" value="1"/>
</dbReference>
<proteinExistence type="predicted"/>
<keyword evidence="2" id="KW-1185">Reference proteome</keyword>
<dbReference type="EMBL" id="LVXZ01000094">
    <property type="protein sequence ID" value="OAP91240.1"/>
    <property type="molecule type" value="Genomic_DNA"/>
</dbReference>
<dbReference type="InterPro" id="IPR021055">
    <property type="entry name" value="T4BSS_IcmL/DotI"/>
</dbReference>
<accession>A0A179BIM2</accession>
<dbReference type="AlphaFoldDB" id="A0A179BIM2"/>
<dbReference type="Proteomes" id="UP000078302">
    <property type="component" value="Unassembled WGS sequence"/>
</dbReference>
<organism evidence="1 2">
    <name type="scientific">Acidithiobacillus ferrooxidans</name>
    <name type="common">Thiobacillus ferrooxidans</name>
    <dbReference type="NCBI Taxonomy" id="920"/>
    <lineage>
        <taxon>Bacteria</taxon>
        <taxon>Pseudomonadati</taxon>
        <taxon>Pseudomonadota</taxon>
        <taxon>Acidithiobacillia</taxon>
        <taxon>Acidithiobacillales</taxon>
        <taxon>Acidithiobacillaceae</taxon>
        <taxon>Acidithiobacillus</taxon>
    </lineage>
</organism>
<sequence length="232" mass="25466">MAAIDPVQSTTNPQARTDRLPAKLTVEPVELIGIGIAGWKRLWRLSFGTNIIQGVVNIGLVIAVVVLATQPAIVKFVAVNAEGGETPLITTNKPMMGDAAVLTFAQRAVEDSFSLGFASYRLDMQRARKFYSAAGWNGYLEALHKSHDLLAVRRRQLDMTVVVSGPPTVVRQGVQANGRYGWVVQMPVRLVFEGDGKRSANDWIMAIHLQRRSNLTNPYGIAIQHFRMLSAA</sequence>
<reference evidence="1 2" key="1">
    <citation type="submission" date="2016-04" db="EMBL/GenBank/DDBJ databases">
        <title>Acidithiobacillus ferrooxidans genome sequencing and assembly.</title>
        <authorList>
            <person name="Zhou Z."/>
        </authorList>
    </citation>
    <scope>NUCLEOTIDE SEQUENCE [LARGE SCALE GENOMIC DNA]</scope>
    <source>
        <strain evidence="1 2">BY0502</strain>
    </source>
</reference>
<protein>
    <submittedName>
        <fullName evidence="1">Uncharacterized protein</fullName>
    </submittedName>
</protein>
<name>A0A179BIM2_ACIFR</name>
<dbReference type="CDD" id="cd16385">
    <property type="entry name" value="IcmL"/>
    <property type="match status" value="1"/>
</dbReference>
<evidence type="ECO:0000313" key="2">
    <source>
        <dbReference type="Proteomes" id="UP000078302"/>
    </source>
</evidence>
<dbReference type="OrthoDB" id="6367129at2"/>
<evidence type="ECO:0000313" key="1">
    <source>
        <dbReference type="EMBL" id="OAP91240.1"/>
    </source>
</evidence>